<reference evidence="2" key="2">
    <citation type="journal article" date="2021" name="PeerJ">
        <title>Extensive microbial diversity within the chicken gut microbiome revealed by metagenomics and culture.</title>
        <authorList>
            <person name="Gilroy R."/>
            <person name="Ravi A."/>
            <person name="Getino M."/>
            <person name="Pursley I."/>
            <person name="Horton D.L."/>
            <person name="Alikhan N.F."/>
            <person name="Baker D."/>
            <person name="Gharbi K."/>
            <person name="Hall N."/>
            <person name="Watson M."/>
            <person name="Adriaenssens E.M."/>
            <person name="Foster-Nyarko E."/>
            <person name="Jarju S."/>
            <person name="Secka A."/>
            <person name="Antonio M."/>
            <person name="Oren A."/>
            <person name="Chaudhuri R.R."/>
            <person name="La Ragione R."/>
            <person name="Hildebrand F."/>
            <person name="Pallen M.J."/>
        </authorList>
    </citation>
    <scope>NUCLEOTIDE SEQUENCE</scope>
    <source>
        <strain evidence="2">CHK186-9395</strain>
    </source>
</reference>
<evidence type="ECO:0008006" key="4">
    <source>
        <dbReference type="Google" id="ProtNLM"/>
    </source>
</evidence>
<dbReference type="Proteomes" id="UP000886861">
    <property type="component" value="Unassembled WGS sequence"/>
</dbReference>
<dbReference type="EMBL" id="DVOJ01000005">
    <property type="protein sequence ID" value="HIV01193.1"/>
    <property type="molecule type" value="Genomic_DNA"/>
</dbReference>
<evidence type="ECO:0000313" key="3">
    <source>
        <dbReference type="Proteomes" id="UP000886861"/>
    </source>
</evidence>
<feature type="signal peptide" evidence="1">
    <location>
        <begin position="1"/>
        <end position="18"/>
    </location>
</feature>
<reference evidence="2" key="1">
    <citation type="submission" date="2020-10" db="EMBL/GenBank/DDBJ databases">
        <authorList>
            <person name="Gilroy R."/>
        </authorList>
    </citation>
    <scope>NUCLEOTIDE SEQUENCE</scope>
    <source>
        <strain evidence="2">CHK186-9395</strain>
    </source>
</reference>
<evidence type="ECO:0000256" key="1">
    <source>
        <dbReference type="SAM" id="SignalP"/>
    </source>
</evidence>
<sequence>MKIIKTFALMLVFGMTTAGLVACGNTAEKATLGTYNSSNQTFTALTSDAEYSLTQDGYNLVLKGTIPYSESVLGIEAGNIVAIRFTAPSGVTVGGDEAYVKTTNRQDEGGWNEYDETAFEEDGSLVWVTSVSKENDVQVKIKWNANTAEVTYTLSVDDSATLSQAPQA</sequence>
<accession>A0A9D1SY01</accession>
<evidence type="ECO:0000313" key="2">
    <source>
        <dbReference type="EMBL" id="HIV01193.1"/>
    </source>
</evidence>
<organism evidence="2 3">
    <name type="scientific">Candidatus Caccopulliclostridium gallistercoris</name>
    <dbReference type="NCBI Taxonomy" id="2840719"/>
    <lineage>
        <taxon>Bacteria</taxon>
        <taxon>Bacillati</taxon>
        <taxon>Bacillota</taxon>
        <taxon>Clostridia</taxon>
        <taxon>Candidatus Caccopulliclostridium</taxon>
    </lineage>
</organism>
<proteinExistence type="predicted"/>
<protein>
    <recommendedName>
        <fullName evidence="4">Lipoprotein</fullName>
    </recommendedName>
</protein>
<keyword evidence="1" id="KW-0732">Signal</keyword>
<comment type="caution">
    <text evidence="2">The sequence shown here is derived from an EMBL/GenBank/DDBJ whole genome shotgun (WGS) entry which is preliminary data.</text>
</comment>
<dbReference type="AlphaFoldDB" id="A0A9D1SY01"/>
<name>A0A9D1SY01_9FIRM</name>
<dbReference type="PROSITE" id="PS51257">
    <property type="entry name" value="PROKAR_LIPOPROTEIN"/>
    <property type="match status" value="1"/>
</dbReference>
<gene>
    <name evidence="2" type="ORF">IAA62_01385</name>
</gene>
<feature type="chain" id="PRO_5038637100" description="Lipoprotein" evidence="1">
    <location>
        <begin position="19"/>
        <end position="168"/>
    </location>
</feature>